<accession>A0A2P1QS24</accession>
<proteinExistence type="predicted"/>
<evidence type="ECO:0000313" key="2">
    <source>
        <dbReference type="Proteomes" id="UP000033961"/>
    </source>
</evidence>
<dbReference type="EMBL" id="CP027843">
    <property type="protein sequence ID" value="AVQ11710.1"/>
    <property type="molecule type" value="Genomic_DNA"/>
</dbReference>
<dbReference type="AlphaFoldDB" id="A0A2P1QS24"/>
<reference evidence="1 2" key="1">
    <citation type="journal article" date="2015" name="Genome Announc.">
        <title>Draft Genome Sequences of Leptospira santarosai Strains U160, U164, and U233, Isolated from Asymptomatic Cattle.</title>
        <authorList>
            <person name="Kremer F.S."/>
            <person name="Eslabao M.R."/>
            <person name="Provisor M."/>
            <person name="Woloski R.D."/>
            <person name="Ramires O.V."/>
            <person name="Moreno L.Z."/>
            <person name="Moreno A.M."/>
            <person name="Hamond C."/>
            <person name="Lilenbaum W."/>
            <person name="Dellagostin O.A."/>
        </authorList>
    </citation>
    <scope>NUCLEOTIDE SEQUENCE [LARGE SCALE GENOMIC DNA]</scope>
    <source>
        <strain evidence="1 2">U160</strain>
    </source>
</reference>
<protein>
    <submittedName>
        <fullName evidence="1">Uncharacterized protein</fullName>
    </submittedName>
</protein>
<sequence length="221" mass="27016">MDFIKMIQALVFIFYLTFGLLPLGCREISSDAELLNEFRLDTHDIRPFLQNDDKYKYGFGGRYYESSFYIYPHESNIFKESNVQEVFREFEGCRNLFRVNYLVIEKHFDDDTSEVYTYEEEKGFLYVDERKCKEAITDSGSLDGYKHYELIEKSGIMEKHYERKWIKKRKERDITEVWRYRHIKGKWFLYYRQFYQIFLHYSSLQNRVPFILSQNFGHPVI</sequence>
<dbReference type="Proteomes" id="UP000033961">
    <property type="component" value="Chromosome I"/>
</dbReference>
<organism evidence="1 2">
    <name type="scientific">Leptospira santarosai</name>
    <dbReference type="NCBI Taxonomy" id="28183"/>
    <lineage>
        <taxon>Bacteria</taxon>
        <taxon>Pseudomonadati</taxon>
        <taxon>Spirochaetota</taxon>
        <taxon>Spirochaetia</taxon>
        <taxon>Leptospirales</taxon>
        <taxon>Leptospiraceae</taxon>
        <taxon>Leptospira</taxon>
    </lineage>
</organism>
<name>A0A2P1QS24_9LEPT</name>
<gene>
    <name evidence="1" type="ORF">XB16_1378</name>
</gene>
<evidence type="ECO:0000313" key="1">
    <source>
        <dbReference type="EMBL" id="AVQ11710.1"/>
    </source>
</evidence>